<keyword evidence="3" id="KW-1185">Reference proteome</keyword>
<dbReference type="Proteomes" id="UP001589795">
    <property type="component" value="Unassembled WGS sequence"/>
</dbReference>
<organism evidence="2 3">
    <name type="scientific">Paracoccus rhizosphaerae</name>
    <dbReference type="NCBI Taxonomy" id="1133347"/>
    <lineage>
        <taxon>Bacteria</taxon>
        <taxon>Pseudomonadati</taxon>
        <taxon>Pseudomonadota</taxon>
        <taxon>Alphaproteobacteria</taxon>
        <taxon>Rhodobacterales</taxon>
        <taxon>Paracoccaceae</taxon>
        <taxon>Paracoccus</taxon>
    </lineage>
</organism>
<evidence type="ECO:0000259" key="1">
    <source>
        <dbReference type="Pfam" id="PF13683"/>
    </source>
</evidence>
<dbReference type="Pfam" id="PF13683">
    <property type="entry name" value="rve_3"/>
    <property type="match status" value="1"/>
</dbReference>
<evidence type="ECO:0000313" key="2">
    <source>
        <dbReference type="EMBL" id="MFC0202586.1"/>
    </source>
</evidence>
<feature type="domain" description="Integrase catalytic" evidence="1">
    <location>
        <begin position="14"/>
        <end position="62"/>
    </location>
</feature>
<dbReference type="InterPro" id="IPR001584">
    <property type="entry name" value="Integrase_cat-core"/>
</dbReference>
<proteinExistence type="predicted"/>
<protein>
    <submittedName>
        <fullName evidence="2">Integrase core domain-containing protein</fullName>
    </submittedName>
</protein>
<sequence length="94" mass="10538">MNWGQDQDLLPTTGYCKSFNSKLPDELLSGTILYSLAEARVVIELWRVHYSTIPPRSPLGYRGHSLAVKARSIISTADTCFGAKAYHVLRLKSR</sequence>
<reference evidence="2 3" key="1">
    <citation type="submission" date="2024-09" db="EMBL/GenBank/DDBJ databases">
        <authorList>
            <person name="Sun Q."/>
            <person name="Mori K."/>
        </authorList>
    </citation>
    <scope>NUCLEOTIDE SEQUENCE [LARGE SCALE GENOMIC DNA]</scope>
    <source>
        <strain evidence="2 3">CCM 7904</strain>
    </source>
</reference>
<dbReference type="RefSeq" id="WP_378927341.1">
    <property type="nucleotide sequence ID" value="NZ_JAOTBE010000156.1"/>
</dbReference>
<evidence type="ECO:0000313" key="3">
    <source>
        <dbReference type="Proteomes" id="UP001589795"/>
    </source>
</evidence>
<comment type="caution">
    <text evidence="2">The sequence shown here is derived from an EMBL/GenBank/DDBJ whole genome shotgun (WGS) entry which is preliminary data.</text>
</comment>
<name>A0ABV6CRG7_9RHOB</name>
<accession>A0ABV6CRG7</accession>
<dbReference type="EMBL" id="JBHLWQ010000198">
    <property type="protein sequence ID" value="MFC0202586.1"/>
    <property type="molecule type" value="Genomic_DNA"/>
</dbReference>
<gene>
    <name evidence="2" type="ORF">ACFFIZ_20305</name>
</gene>